<keyword evidence="3" id="KW-1185">Reference proteome</keyword>
<protein>
    <submittedName>
        <fullName evidence="2">Uncharacterized protein</fullName>
    </submittedName>
</protein>
<evidence type="ECO:0000256" key="1">
    <source>
        <dbReference type="SAM" id="MobiDB-lite"/>
    </source>
</evidence>
<proteinExistence type="predicted"/>
<evidence type="ECO:0000313" key="3">
    <source>
        <dbReference type="Proteomes" id="UP001154282"/>
    </source>
</evidence>
<dbReference type="EMBL" id="CAMGYJ010000005">
    <property type="protein sequence ID" value="CAI0415042.1"/>
    <property type="molecule type" value="Genomic_DNA"/>
</dbReference>
<accession>A0AAV0JYS7</accession>
<evidence type="ECO:0000313" key="2">
    <source>
        <dbReference type="EMBL" id="CAI0415042.1"/>
    </source>
</evidence>
<feature type="compositionally biased region" description="Polar residues" evidence="1">
    <location>
        <begin position="9"/>
        <end position="18"/>
    </location>
</feature>
<comment type="caution">
    <text evidence="2">The sequence shown here is derived from an EMBL/GenBank/DDBJ whole genome shotgun (WGS) entry which is preliminary data.</text>
</comment>
<dbReference type="AlphaFoldDB" id="A0AAV0JYS7"/>
<reference evidence="2" key="1">
    <citation type="submission" date="2022-08" db="EMBL/GenBank/DDBJ databases">
        <authorList>
            <person name="Gutierrez-Valencia J."/>
        </authorList>
    </citation>
    <scope>NUCLEOTIDE SEQUENCE</scope>
</reference>
<gene>
    <name evidence="2" type="ORF">LITE_LOCUS16489</name>
</gene>
<dbReference type="Proteomes" id="UP001154282">
    <property type="component" value="Unassembled WGS sequence"/>
</dbReference>
<organism evidence="2 3">
    <name type="scientific">Linum tenue</name>
    <dbReference type="NCBI Taxonomy" id="586396"/>
    <lineage>
        <taxon>Eukaryota</taxon>
        <taxon>Viridiplantae</taxon>
        <taxon>Streptophyta</taxon>
        <taxon>Embryophyta</taxon>
        <taxon>Tracheophyta</taxon>
        <taxon>Spermatophyta</taxon>
        <taxon>Magnoliopsida</taxon>
        <taxon>eudicotyledons</taxon>
        <taxon>Gunneridae</taxon>
        <taxon>Pentapetalae</taxon>
        <taxon>rosids</taxon>
        <taxon>fabids</taxon>
        <taxon>Malpighiales</taxon>
        <taxon>Linaceae</taxon>
        <taxon>Linum</taxon>
    </lineage>
</organism>
<feature type="region of interest" description="Disordered" evidence="1">
    <location>
        <begin position="1"/>
        <end position="25"/>
    </location>
</feature>
<name>A0AAV0JYS7_9ROSI</name>
<sequence length="25" mass="2756">MRLGELAAGTSSTAPASQRNRRRRI</sequence>